<dbReference type="RefSeq" id="WP_184744022.1">
    <property type="nucleotide sequence ID" value="NZ_JACHGJ010000001.1"/>
</dbReference>
<keyword evidence="6" id="KW-1185">Reference proteome</keyword>
<reference evidence="5 6" key="1">
    <citation type="submission" date="2020-08" db="EMBL/GenBank/DDBJ databases">
        <title>Genomic Encyclopedia of Type Strains, Phase IV (KMG-IV): sequencing the most valuable type-strain genomes for metagenomic binning, comparative biology and taxonomic classification.</title>
        <authorList>
            <person name="Goeker M."/>
        </authorList>
    </citation>
    <scope>NUCLEOTIDE SEQUENCE [LARGE SCALE GENOMIC DNA]</scope>
    <source>
        <strain evidence="5 6">DSM 2461</strain>
    </source>
</reference>
<dbReference type="InterPro" id="IPR028082">
    <property type="entry name" value="Peripla_BP_I"/>
</dbReference>
<dbReference type="Proteomes" id="UP000587760">
    <property type="component" value="Unassembled WGS sequence"/>
</dbReference>
<comment type="caution">
    <text evidence="5">The sequence shown here is derived from an EMBL/GenBank/DDBJ whole genome shotgun (WGS) entry which is preliminary data.</text>
</comment>
<dbReference type="EMBL" id="JACHGJ010000001">
    <property type="protein sequence ID" value="MBB6479145.1"/>
    <property type="molecule type" value="Genomic_DNA"/>
</dbReference>
<dbReference type="InterPro" id="IPR000843">
    <property type="entry name" value="HTH_LacI"/>
</dbReference>
<dbReference type="GO" id="GO:0003700">
    <property type="term" value="F:DNA-binding transcription factor activity"/>
    <property type="evidence" value="ECO:0007669"/>
    <property type="project" value="TreeGrafter"/>
</dbReference>
<sequence>MKKKVDRDKVARLAGVSSATVSRVFNHPEKVSREKRETVLEAAEKLNYKPNLNAAILAKGIHGRILLLDNNKLLKYDRSNSYYYSWLYVDLLNQIRDVLKNTMYELIISNLEDLRTQESKDLKDFDGIICFDIDTMEDLDPVIKSGVPYVFGHHVRDMPLVERIYTDNYYGGYLQARFLKETGHERSIYITGLMDQLNAHKERFDGFREVYTDKNIHVINGIIGKDGGCASALSALDLIRSGEYRSIAVVNDLTAIGVYFELMNKGIRIPEDVSLIGYDNLPFTNLLPRRLSTIDIKIGQLYRQAAEQLLNIIEGKRSDLNRSYKPDLVRGRTVADRT</sequence>
<accession>A0A841R5L3</accession>
<dbReference type="PROSITE" id="PS50932">
    <property type="entry name" value="HTH_LACI_2"/>
    <property type="match status" value="1"/>
</dbReference>
<dbReference type="AlphaFoldDB" id="A0A841R5L3"/>
<name>A0A841R5L3_9SPIO</name>
<dbReference type="InterPro" id="IPR046335">
    <property type="entry name" value="LacI/GalR-like_sensor"/>
</dbReference>
<dbReference type="CDD" id="cd01392">
    <property type="entry name" value="HTH_LacI"/>
    <property type="match status" value="1"/>
</dbReference>
<dbReference type="CDD" id="cd06267">
    <property type="entry name" value="PBP1_LacI_sugar_binding-like"/>
    <property type="match status" value="1"/>
</dbReference>
<dbReference type="SUPFAM" id="SSF53822">
    <property type="entry name" value="Periplasmic binding protein-like I"/>
    <property type="match status" value="1"/>
</dbReference>
<dbReference type="InterPro" id="IPR010982">
    <property type="entry name" value="Lambda_DNA-bd_dom_sf"/>
</dbReference>
<keyword evidence="1" id="KW-0805">Transcription regulation</keyword>
<dbReference type="Gene3D" id="1.10.260.40">
    <property type="entry name" value="lambda repressor-like DNA-binding domains"/>
    <property type="match status" value="1"/>
</dbReference>
<keyword evidence="3" id="KW-0804">Transcription</keyword>
<keyword evidence="2 5" id="KW-0238">DNA-binding</keyword>
<organism evidence="5 6">
    <name type="scientific">Spirochaeta isovalerica</name>
    <dbReference type="NCBI Taxonomy" id="150"/>
    <lineage>
        <taxon>Bacteria</taxon>
        <taxon>Pseudomonadati</taxon>
        <taxon>Spirochaetota</taxon>
        <taxon>Spirochaetia</taxon>
        <taxon>Spirochaetales</taxon>
        <taxon>Spirochaetaceae</taxon>
        <taxon>Spirochaeta</taxon>
    </lineage>
</organism>
<dbReference type="Pfam" id="PF13377">
    <property type="entry name" value="Peripla_BP_3"/>
    <property type="match status" value="1"/>
</dbReference>
<dbReference type="PANTHER" id="PTHR30146:SF109">
    <property type="entry name" value="HTH-TYPE TRANSCRIPTIONAL REGULATOR GALS"/>
    <property type="match status" value="1"/>
</dbReference>
<dbReference type="SUPFAM" id="SSF47413">
    <property type="entry name" value="lambda repressor-like DNA-binding domains"/>
    <property type="match status" value="1"/>
</dbReference>
<dbReference type="SMART" id="SM00354">
    <property type="entry name" value="HTH_LACI"/>
    <property type="match status" value="1"/>
</dbReference>
<gene>
    <name evidence="5" type="ORF">HNR50_000778</name>
</gene>
<dbReference type="Pfam" id="PF00356">
    <property type="entry name" value="LacI"/>
    <property type="match status" value="1"/>
</dbReference>
<dbReference type="Gene3D" id="3.40.50.2300">
    <property type="match status" value="2"/>
</dbReference>
<dbReference type="GO" id="GO:0000976">
    <property type="term" value="F:transcription cis-regulatory region binding"/>
    <property type="evidence" value="ECO:0007669"/>
    <property type="project" value="TreeGrafter"/>
</dbReference>
<protein>
    <submittedName>
        <fullName evidence="5">DNA-binding LacI/PurR family transcriptional regulator</fullName>
    </submittedName>
</protein>
<feature type="domain" description="HTH lacI-type" evidence="4">
    <location>
        <begin position="10"/>
        <end position="59"/>
    </location>
</feature>
<evidence type="ECO:0000256" key="2">
    <source>
        <dbReference type="ARBA" id="ARBA00023125"/>
    </source>
</evidence>
<proteinExistence type="predicted"/>
<evidence type="ECO:0000256" key="3">
    <source>
        <dbReference type="ARBA" id="ARBA00023163"/>
    </source>
</evidence>
<evidence type="ECO:0000256" key="1">
    <source>
        <dbReference type="ARBA" id="ARBA00023015"/>
    </source>
</evidence>
<dbReference type="PANTHER" id="PTHR30146">
    <property type="entry name" value="LACI-RELATED TRANSCRIPTIONAL REPRESSOR"/>
    <property type="match status" value="1"/>
</dbReference>
<evidence type="ECO:0000259" key="4">
    <source>
        <dbReference type="PROSITE" id="PS50932"/>
    </source>
</evidence>
<evidence type="ECO:0000313" key="5">
    <source>
        <dbReference type="EMBL" id="MBB6479145.1"/>
    </source>
</evidence>
<evidence type="ECO:0000313" key="6">
    <source>
        <dbReference type="Proteomes" id="UP000587760"/>
    </source>
</evidence>